<evidence type="ECO:0000313" key="3">
    <source>
        <dbReference type="EMBL" id="MBB6422093.1"/>
    </source>
</evidence>
<reference evidence="3 5" key="2">
    <citation type="submission" date="2020-08" db="EMBL/GenBank/DDBJ databases">
        <title>Genomic Encyclopedia of Type Strains, Phase IV (KMG-IV): sequencing the most valuable type-strain genomes for metagenomic binning, comparative biology and taxonomic classification.</title>
        <authorList>
            <person name="Goeker M."/>
        </authorList>
    </citation>
    <scope>NUCLEOTIDE SEQUENCE [LARGE SCALE GENOMIC DNA]</scope>
    <source>
        <strain evidence="3 5">DSM 22419</strain>
    </source>
</reference>
<comment type="caution">
    <text evidence="2">The sequence shown here is derived from an EMBL/GenBank/DDBJ whole genome shotgun (WGS) entry which is preliminary data.</text>
</comment>
<dbReference type="EMBL" id="CAJEWA010000006">
    <property type="protein sequence ID" value="CAD2079782.1"/>
    <property type="molecule type" value="Genomic_DNA"/>
</dbReference>
<dbReference type="InterPro" id="IPR011993">
    <property type="entry name" value="PH-like_dom_sf"/>
</dbReference>
<evidence type="ECO:0000313" key="4">
    <source>
        <dbReference type="Proteomes" id="UP000534001"/>
    </source>
</evidence>
<gene>
    <name evidence="3" type="ORF">HNR41_000019</name>
    <name evidence="2" type="ORF">JEOCOQ751_01562</name>
</gene>
<dbReference type="Gene3D" id="2.30.29.30">
    <property type="entry name" value="Pleckstrin-homology domain (PH domain)/Phosphotyrosine-binding domain (PTB)"/>
    <property type="match status" value="1"/>
</dbReference>
<accession>A0A6V7RPM7</accession>
<sequence>MRLNKGDIVRAGHAHMRRPMRGVEGPLYLTKTTLFHEGSVGPYIESVETIIDLKDIKEIKTKNSMGVIPNVIKIITHNNDVFKFSVFKREDWITAINQMRNNLYAPAED</sequence>
<dbReference type="InterPro" id="IPR004182">
    <property type="entry name" value="GRAM"/>
</dbReference>
<evidence type="ECO:0000313" key="2">
    <source>
        <dbReference type="EMBL" id="CAD2079782.1"/>
    </source>
</evidence>
<evidence type="ECO:0000259" key="1">
    <source>
        <dbReference type="Pfam" id="PF02893"/>
    </source>
</evidence>
<dbReference type="Pfam" id="PF02893">
    <property type="entry name" value="GRAM"/>
    <property type="match status" value="1"/>
</dbReference>
<feature type="domain" description="GRAM" evidence="1">
    <location>
        <begin position="14"/>
        <end position="94"/>
    </location>
</feature>
<evidence type="ECO:0000313" key="5">
    <source>
        <dbReference type="Proteomes" id="UP000545588"/>
    </source>
</evidence>
<dbReference type="AlphaFoldDB" id="A0A6V7RPM7"/>
<organism evidence="2 4">
    <name type="scientific">Jeotgalicoccus coquinae</name>
    <dbReference type="NCBI Taxonomy" id="709509"/>
    <lineage>
        <taxon>Bacteria</taxon>
        <taxon>Bacillati</taxon>
        <taxon>Bacillota</taxon>
        <taxon>Bacilli</taxon>
        <taxon>Bacillales</taxon>
        <taxon>Staphylococcaceae</taxon>
        <taxon>Jeotgalicoccus</taxon>
    </lineage>
</organism>
<dbReference type="Proteomes" id="UP000534001">
    <property type="component" value="Unassembled WGS sequence"/>
</dbReference>
<dbReference type="Proteomes" id="UP000545588">
    <property type="component" value="Unassembled WGS sequence"/>
</dbReference>
<reference evidence="2 4" key="1">
    <citation type="submission" date="2020-07" db="EMBL/GenBank/DDBJ databases">
        <authorList>
            <person name="Criscuolo A."/>
        </authorList>
    </citation>
    <scope>NUCLEOTIDE SEQUENCE [LARGE SCALE GENOMIC DNA]</scope>
    <source>
        <strain evidence="2">CIP111751</strain>
    </source>
</reference>
<dbReference type="RefSeq" id="WP_184280574.1">
    <property type="nucleotide sequence ID" value="NZ_BMCO01000001.1"/>
</dbReference>
<protein>
    <submittedName>
        <fullName evidence="3">Nucleic acid binding AN1-type Zn finger protein</fullName>
    </submittedName>
</protein>
<keyword evidence="5" id="KW-1185">Reference proteome</keyword>
<dbReference type="EMBL" id="JACHFF010000001">
    <property type="protein sequence ID" value="MBB6422093.1"/>
    <property type="molecule type" value="Genomic_DNA"/>
</dbReference>
<proteinExistence type="predicted"/>
<name>A0A6V7RPM7_9STAP</name>